<name>A0ABU0E8T3_9FIRM</name>
<evidence type="ECO:0000313" key="2">
    <source>
        <dbReference type="Proteomes" id="UP001230220"/>
    </source>
</evidence>
<dbReference type="RefSeq" id="WP_307412019.1">
    <property type="nucleotide sequence ID" value="NZ_JAUSUR010000010.1"/>
</dbReference>
<keyword evidence="2" id="KW-1185">Reference proteome</keyword>
<comment type="caution">
    <text evidence="1">The sequence shown here is derived from an EMBL/GenBank/DDBJ whole genome shotgun (WGS) entry which is preliminary data.</text>
</comment>
<reference evidence="1 2" key="1">
    <citation type="submission" date="2023-07" db="EMBL/GenBank/DDBJ databases">
        <title>Genomic Encyclopedia of Type Strains, Phase IV (KMG-IV): sequencing the most valuable type-strain genomes for metagenomic binning, comparative biology and taxonomic classification.</title>
        <authorList>
            <person name="Goeker M."/>
        </authorList>
    </citation>
    <scope>NUCLEOTIDE SEQUENCE [LARGE SCALE GENOMIC DNA]</scope>
    <source>
        <strain evidence="1 2">DSM 16784</strain>
    </source>
</reference>
<proteinExistence type="predicted"/>
<sequence length="186" mass="21381">MKKGIILGILILLLAGCNESKKKELKLVILDEQGNMQDAETIACSDTKCDDENERYFEVIKIKYDIDDQSSGITGINYESKLEADYEENDYIRDHIRQWKYTIVQDYMWVATGTINNDGWEYDLCFGRTGAGEDGEWVSLSDQEWDELIKATEELSQDKDMPFTFVVETNIPEGDSQQNNMETEEG</sequence>
<dbReference type="PROSITE" id="PS51257">
    <property type="entry name" value="PROKAR_LIPOPROTEIN"/>
    <property type="match status" value="1"/>
</dbReference>
<gene>
    <name evidence="1" type="ORF">J2S15_003986</name>
</gene>
<evidence type="ECO:0000313" key="1">
    <source>
        <dbReference type="EMBL" id="MDQ0363225.1"/>
    </source>
</evidence>
<accession>A0ABU0E8T3</accession>
<organism evidence="1 2">
    <name type="scientific">Breznakia pachnodae</name>
    <dbReference type="NCBI Taxonomy" id="265178"/>
    <lineage>
        <taxon>Bacteria</taxon>
        <taxon>Bacillati</taxon>
        <taxon>Bacillota</taxon>
        <taxon>Erysipelotrichia</taxon>
        <taxon>Erysipelotrichales</taxon>
        <taxon>Erysipelotrichaceae</taxon>
        <taxon>Breznakia</taxon>
    </lineage>
</organism>
<dbReference type="EMBL" id="JAUSUR010000010">
    <property type="protein sequence ID" value="MDQ0363225.1"/>
    <property type="molecule type" value="Genomic_DNA"/>
</dbReference>
<dbReference type="Proteomes" id="UP001230220">
    <property type="component" value="Unassembled WGS sequence"/>
</dbReference>
<protein>
    <submittedName>
        <fullName evidence="1">Uncharacterized protein</fullName>
    </submittedName>
</protein>